<comment type="caution">
    <text evidence="2">Lacks conserved residue(s) required for the propagation of feature annotation.</text>
</comment>
<dbReference type="SUPFAM" id="SSF57424">
    <property type="entry name" value="LDL receptor-like module"/>
    <property type="match status" value="1"/>
</dbReference>
<dbReference type="InterPro" id="IPR036055">
    <property type="entry name" value="LDL_receptor-like_sf"/>
</dbReference>
<evidence type="ECO:0000313" key="3">
    <source>
        <dbReference type="EMBL" id="KAL1250034.1"/>
    </source>
</evidence>
<dbReference type="EMBL" id="JAYMGO010000023">
    <property type="protein sequence ID" value="KAL1250034.1"/>
    <property type="molecule type" value="Genomic_DNA"/>
</dbReference>
<dbReference type="SMART" id="SM00192">
    <property type="entry name" value="LDLa"/>
    <property type="match status" value="1"/>
</dbReference>
<keyword evidence="1" id="KW-1015">Disulfide bond</keyword>
<dbReference type="Pfam" id="PF00057">
    <property type="entry name" value="Ldl_recept_a"/>
    <property type="match status" value="1"/>
</dbReference>
<reference evidence="3 4" key="1">
    <citation type="submission" date="2023-09" db="EMBL/GenBank/DDBJ databases">
        <authorList>
            <person name="Wang M."/>
        </authorList>
    </citation>
    <scope>NUCLEOTIDE SEQUENCE [LARGE SCALE GENOMIC DNA]</scope>
    <source>
        <strain evidence="3">GT-2023</strain>
        <tissue evidence="3">Liver</tissue>
    </source>
</reference>
<name>A0ABR3LEA6_9TELE</name>
<evidence type="ECO:0000256" key="2">
    <source>
        <dbReference type="PROSITE-ProRule" id="PRU00124"/>
    </source>
</evidence>
<feature type="non-terminal residue" evidence="3">
    <location>
        <position position="93"/>
    </location>
</feature>
<dbReference type="PROSITE" id="PS50068">
    <property type="entry name" value="LDLRA_2"/>
    <property type="match status" value="1"/>
</dbReference>
<dbReference type="CDD" id="cd00112">
    <property type="entry name" value="LDLa"/>
    <property type="match status" value="1"/>
</dbReference>
<dbReference type="Gene3D" id="4.10.400.10">
    <property type="entry name" value="Low-density Lipoprotein Receptor"/>
    <property type="match status" value="1"/>
</dbReference>
<proteinExistence type="predicted"/>
<accession>A0ABR3LEA6</accession>
<protein>
    <submittedName>
        <fullName evidence="3">Uncharacterized protein</fullName>
    </submittedName>
</protein>
<dbReference type="InterPro" id="IPR002172">
    <property type="entry name" value="LDrepeatLR_classA_rpt"/>
</dbReference>
<evidence type="ECO:0000256" key="1">
    <source>
        <dbReference type="ARBA" id="ARBA00023157"/>
    </source>
</evidence>
<keyword evidence="4" id="KW-1185">Reference proteome</keyword>
<sequence length="93" mass="10055">MAAWRDQFPPIVGENKWSVAMPSCNANMLAVGLLSLGLVLAIEIVDPTRAIEAPKTCSPKQFVCKDQVTCISKGWRCDGEKDCPDGSDEATDI</sequence>
<evidence type="ECO:0000313" key="4">
    <source>
        <dbReference type="Proteomes" id="UP001558613"/>
    </source>
</evidence>
<gene>
    <name evidence="3" type="ORF">QQF64_021039</name>
</gene>
<organism evidence="3 4">
    <name type="scientific">Cirrhinus molitorella</name>
    <name type="common">mud carp</name>
    <dbReference type="NCBI Taxonomy" id="172907"/>
    <lineage>
        <taxon>Eukaryota</taxon>
        <taxon>Metazoa</taxon>
        <taxon>Chordata</taxon>
        <taxon>Craniata</taxon>
        <taxon>Vertebrata</taxon>
        <taxon>Euteleostomi</taxon>
        <taxon>Actinopterygii</taxon>
        <taxon>Neopterygii</taxon>
        <taxon>Teleostei</taxon>
        <taxon>Ostariophysi</taxon>
        <taxon>Cypriniformes</taxon>
        <taxon>Cyprinidae</taxon>
        <taxon>Labeoninae</taxon>
        <taxon>Labeonini</taxon>
        <taxon>Cirrhinus</taxon>
    </lineage>
</organism>
<dbReference type="Proteomes" id="UP001558613">
    <property type="component" value="Unassembled WGS sequence"/>
</dbReference>
<comment type="caution">
    <text evidence="3">The sequence shown here is derived from an EMBL/GenBank/DDBJ whole genome shotgun (WGS) entry which is preliminary data.</text>
</comment>